<dbReference type="InterPro" id="IPR029063">
    <property type="entry name" value="SAM-dependent_MTases_sf"/>
</dbReference>
<dbReference type="PANTHER" id="PTHR43591">
    <property type="entry name" value="METHYLTRANSFERASE"/>
    <property type="match status" value="1"/>
</dbReference>
<dbReference type="EMBL" id="WIWV01000034">
    <property type="protein sequence ID" value="KAF7716828.1"/>
    <property type="molecule type" value="Genomic_DNA"/>
</dbReference>
<dbReference type="GO" id="GO:0008168">
    <property type="term" value="F:methyltransferase activity"/>
    <property type="evidence" value="ECO:0007669"/>
    <property type="project" value="TreeGrafter"/>
</dbReference>
<dbReference type="AlphaFoldDB" id="A0A8J8W6S0"/>
<accession>A0A8J8W6S0</accession>
<dbReference type="PANTHER" id="PTHR43591:SF10">
    <property type="entry name" value="ABC TRANSMEMBRANE TYPE-1 DOMAIN-CONTAINING PROTEIN-RELATED"/>
    <property type="match status" value="1"/>
</dbReference>
<organism evidence="1 2">
    <name type="scientific">Penicillium ucsense</name>
    <dbReference type="NCBI Taxonomy" id="2839758"/>
    <lineage>
        <taxon>Eukaryota</taxon>
        <taxon>Fungi</taxon>
        <taxon>Dikarya</taxon>
        <taxon>Ascomycota</taxon>
        <taxon>Pezizomycotina</taxon>
        <taxon>Eurotiomycetes</taxon>
        <taxon>Eurotiomycetidae</taxon>
        <taxon>Eurotiales</taxon>
        <taxon>Aspergillaceae</taxon>
        <taxon>Penicillium</taxon>
    </lineage>
</organism>
<dbReference type="OrthoDB" id="529367at2759"/>
<comment type="caution">
    <text evidence="1">The sequence shown here is derived from an EMBL/GenBank/DDBJ whole genome shotgun (WGS) entry which is preliminary data.</text>
</comment>
<protein>
    <submittedName>
        <fullName evidence="1">Uncharacterized protein</fullName>
    </submittedName>
</protein>
<sequence length="350" mass="40249">MVMADQRIDVDPNIHLTRDITTAGTRDFDSDTTSIASRVARGRIENGRRYQAFKENVYWSPSDEQQFEAFELGHMVCVVLDYNQPNRLFAAPIDNDPQHILDIGTGRGCWAIDVADQFPNATVRGVDLFPPPINWVPPNCLFEVDDVQKPWTWKEPFDLIHIRQLLGSFTPDEWRDLYQQCFENLVPGGWVEQMEFDVRVRSDDASLPPNSVLARWGDTFISCAARAGRPLTTQETMRASIESVGFVDVHERLYKVPLGPWPKDQLLKEVGLLNLEHWKAGLEGNAMWLLTKFGAPHPWTKDEVELYLVEARKDLKNSHIHGYGYARRVWARKPRDDHMVQTNIKLERSP</sequence>
<name>A0A8J8W6S0_9EURO</name>
<evidence type="ECO:0000313" key="1">
    <source>
        <dbReference type="EMBL" id="KAF7716828.1"/>
    </source>
</evidence>
<reference evidence="1" key="1">
    <citation type="journal article" date="2020" name="Front. Microbiol.">
        <title>Gene regulatory networks of Penicillium echinulatum 2HH and Penicillium oxalicum 114-2 inferred by a computational biology approach.</title>
        <authorList>
            <person name="Lenz A.R."/>
            <person name="Galan-Vasquez E."/>
            <person name="Balbinot E."/>
            <person name="De Abreu F.P."/>
            <person name="De Oliveira N.S."/>
            <person name="Da Rosa L.O."/>
            <person name="De Avila E Silva S."/>
            <person name="Camassola M."/>
            <person name="Dillon A.J.P."/>
            <person name="Perez-Rueda E."/>
        </authorList>
    </citation>
    <scope>NUCLEOTIDE SEQUENCE</scope>
    <source>
        <strain evidence="1">S1M29</strain>
    </source>
</reference>
<evidence type="ECO:0000313" key="2">
    <source>
        <dbReference type="Proteomes" id="UP000631181"/>
    </source>
</evidence>
<dbReference type="CDD" id="cd02440">
    <property type="entry name" value="AdoMet_MTases"/>
    <property type="match status" value="1"/>
</dbReference>
<dbReference type="Pfam" id="PF13489">
    <property type="entry name" value="Methyltransf_23"/>
    <property type="match status" value="1"/>
</dbReference>
<gene>
    <name evidence="1" type="ORF">PECM_005035</name>
</gene>
<keyword evidence="2" id="KW-1185">Reference proteome</keyword>
<dbReference type="Proteomes" id="UP000631181">
    <property type="component" value="Unassembled WGS sequence"/>
</dbReference>
<dbReference type="Gene3D" id="3.40.50.150">
    <property type="entry name" value="Vaccinia Virus protein VP39"/>
    <property type="match status" value="1"/>
</dbReference>
<proteinExistence type="predicted"/>
<dbReference type="SUPFAM" id="SSF53335">
    <property type="entry name" value="S-adenosyl-L-methionine-dependent methyltransferases"/>
    <property type="match status" value="1"/>
</dbReference>